<dbReference type="InterPro" id="IPR012902">
    <property type="entry name" value="N_methyl_site"/>
</dbReference>
<dbReference type="Pfam" id="PF07963">
    <property type="entry name" value="N_methyl"/>
    <property type="match status" value="1"/>
</dbReference>
<reference evidence="2 3" key="1">
    <citation type="submission" date="2018-10" db="EMBL/GenBank/DDBJ databases">
        <title>Draft genome of Cortibacter populi DSM10536.</title>
        <authorList>
            <person name="Bernier A.-M."/>
            <person name="Bernard K."/>
        </authorList>
    </citation>
    <scope>NUCLEOTIDE SEQUENCE [LARGE SCALE GENOMIC DNA]</scope>
    <source>
        <strain evidence="2 3">DSM 105136</strain>
    </source>
</reference>
<dbReference type="AlphaFoldDB" id="A0A3M6QPJ9"/>
<keyword evidence="3" id="KW-1185">Reference proteome</keyword>
<keyword evidence="1" id="KW-0472">Membrane</keyword>
<dbReference type="InterPro" id="IPR045584">
    <property type="entry name" value="Pilin-like"/>
</dbReference>
<evidence type="ECO:0000256" key="1">
    <source>
        <dbReference type="SAM" id="Phobius"/>
    </source>
</evidence>
<dbReference type="Gene3D" id="3.30.700.10">
    <property type="entry name" value="Glycoprotein, Type 4 Pilin"/>
    <property type="match status" value="1"/>
</dbReference>
<proteinExistence type="predicted"/>
<dbReference type="InterPro" id="IPR031982">
    <property type="entry name" value="PilE-like"/>
</dbReference>
<dbReference type="EMBL" id="RDQO01000004">
    <property type="protein sequence ID" value="RMX04983.1"/>
    <property type="molecule type" value="Genomic_DNA"/>
</dbReference>
<organism evidence="2 3">
    <name type="scientific">Corticibacter populi</name>
    <dbReference type="NCBI Taxonomy" id="1550736"/>
    <lineage>
        <taxon>Bacteria</taxon>
        <taxon>Pseudomonadati</taxon>
        <taxon>Pseudomonadota</taxon>
        <taxon>Betaproteobacteria</taxon>
        <taxon>Burkholderiales</taxon>
        <taxon>Comamonadaceae</taxon>
        <taxon>Corticibacter</taxon>
    </lineage>
</organism>
<dbReference type="Pfam" id="PF16732">
    <property type="entry name" value="ComP_DUS"/>
    <property type="match status" value="1"/>
</dbReference>
<comment type="caution">
    <text evidence="2">The sequence shown here is derived from an EMBL/GenBank/DDBJ whole genome shotgun (WGS) entry which is preliminary data.</text>
</comment>
<dbReference type="PANTHER" id="PTHR30093">
    <property type="entry name" value="GENERAL SECRETION PATHWAY PROTEIN G"/>
    <property type="match status" value="1"/>
</dbReference>
<evidence type="ECO:0000313" key="3">
    <source>
        <dbReference type="Proteomes" id="UP000278006"/>
    </source>
</evidence>
<dbReference type="NCBIfam" id="TIGR02532">
    <property type="entry name" value="IV_pilin_GFxxxE"/>
    <property type="match status" value="1"/>
</dbReference>
<dbReference type="PROSITE" id="PS00409">
    <property type="entry name" value="PROKAR_NTER_METHYL"/>
    <property type="match status" value="1"/>
</dbReference>
<dbReference type="OrthoDB" id="8592370at2"/>
<keyword evidence="1" id="KW-0812">Transmembrane</keyword>
<evidence type="ECO:0000313" key="2">
    <source>
        <dbReference type="EMBL" id="RMX04983.1"/>
    </source>
</evidence>
<sequence>MTIPPKSVRTHAHGFTLIEVMIVVAIIGILAAIAIPNYQEYVRKSRRAEARAALMKAAQWLEQGMTATGSYSATADFPAPLKSVESEGYAISYVQQNAGRSYTLTATRQNAQATDKCGNLTLTNAGVKGIANKPSGSTATTTECWS</sequence>
<feature type="transmembrane region" description="Helical" evidence="1">
    <location>
        <begin position="12"/>
        <end position="38"/>
    </location>
</feature>
<dbReference type="GO" id="GO:0043683">
    <property type="term" value="P:type IV pilus assembly"/>
    <property type="evidence" value="ECO:0007669"/>
    <property type="project" value="InterPro"/>
</dbReference>
<gene>
    <name evidence="2" type="ORF">D8I35_14120</name>
</gene>
<protein>
    <submittedName>
        <fullName evidence="2">Prepilin-type N-terminal cleavage/methylation domain-containing protein</fullName>
    </submittedName>
</protein>
<dbReference type="PANTHER" id="PTHR30093:SF47">
    <property type="entry name" value="TYPE IV PILUS NON-CORE MINOR PILIN PILE"/>
    <property type="match status" value="1"/>
</dbReference>
<dbReference type="SUPFAM" id="SSF54523">
    <property type="entry name" value="Pili subunits"/>
    <property type="match status" value="1"/>
</dbReference>
<dbReference type="Proteomes" id="UP000278006">
    <property type="component" value="Unassembled WGS sequence"/>
</dbReference>
<dbReference type="RefSeq" id="WP_122230422.1">
    <property type="nucleotide sequence ID" value="NZ_RDQO01000004.1"/>
</dbReference>
<keyword evidence="1" id="KW-1133">Transmembrane helix</keyword>
<accession>A0A3M6QPJ9</accession>
<name>A0A3M6QPJ9_9BURK</name>